<accession>A0A8S1JY01</accession>
<evidence type="ECO:0000313" key="9">
    <source>
        <dbReference type="Proteomes" id="UP000692954"/>
    </source>
</evidence>
<dbReference type="AlphaFoldDB" id="A0A8S1JY01"/>
<comment type="caution">
    <text evidence="8">The sequence shown here is derived from an EMBL/GenBank/DDBJ whole genome shotgun (WGS) entry which is preliminary data.</text>
</comment>
<reference evidence="8" key="1">
    <citation type="submission" date="2021-01" db="EMBL/GenBank/DDBJ databases">
        <authorList>
            <consortium name="Genoscope - CEA"/>
            <person name="William W."/>
        </authorList>
    </citation>
    <scope>NUCLEOTIDE SEQUENCE</scope>
</reference>
<dbReference type="EMBL" id="CAJJDN010000001">
    <property type="protein sequence ID" value="CAD8046289.1"/>
    <property type="molecule type" value="Genomic_DNA"/>
</dbReference>
<dbReference type="Pfam" id="PF06544">
    <property type="entry name" value="Prp3_C"/>
    <property type="match status" value="1"/>
</dbReference>
<evidence type="ECO:0000259" key="7">
    <source>
        <dbReference type="Pfam" id="PF08572"/>
    </source>
</evidence>
<name>A0A8S1JY01_9CILI</name>
<keyword evidence="9" id="KW-1185">Reference proteome</keyword>
<keyword evidence="5" id="KW-0175">Coiled coil</keyword>
<evidence type="ECO:0000256" key="1">
    <source>
        <dbReference type="ARBA" id="ARBA00004123"/>
    </source>
</evidence>
<organism evidence="8 9">
    <name type="scientific">Paramecium sonneborni</name>
    <dbReference type="NCBI Taxonomy" id="65129"/>
    <lineage>
        <taxon>Eukaryota</taxon>
        <taxon>Sar</taxon>
        <taxon>Alveolata</taxon>
        <taxon>Ciliophora</taxon>
        <taxon>Intramacronucleata</taxon>
        <taxon>Oligohymenophorea</taxon>
        <taxon>Peniculida</taxon>
        <taxon>Parameciidae</taxon>
        <taxon>Paramecium</taxon>
    </lineage>
</organism>
<dbReference type="InterPro" id="IPR010541">
    <property type="entry name" value="Prp3_C"/>
</dbReference>
<feature type="coiled-coil region" evidence="5">
    <location>
        <begin position="137"/>
        <end position="167"/>
    </location>
</feature>
<evidence type="ECO:0000256" key="4">
    <source>
        <dbReference type="ARBA" id="ARBA00023242"/>
    </source>
</evidence>
<gene>
    <name evidence="8" type="ORF">PSON_ATCC_30995.1.T0010536</name>
</gene>
<evidence type="ECO:0000256" key="5">
    <source>
        <dbReference type="SAM" id="Coils"/>
    </source>
</evidence>
<dbReference type="PANTHER" id="PTHR14212">
    <property type="entry name" value="U4/U6-ASSOCIATED RNA SPLICING FACTOR-RELATED"/>
    <property type="match status" value="1"/>
</dbReference>
<feature type="domain" description="Small nuclear ribonucleoprotein Prp3 C-terminal" evidence="6">
    <location>
        <begin position="641"/>
        <end position="755"/>
    </location>
</feature>
<dbReference type="GO" id="GO:0000398">
    <property type="term" value="P:mRNA splicing, via spliceosome"/>
    <property type="evidence" value="ECO:0007669"/>
    <property type="project" value="InterPro"/>
</dbReference>
<sequence length="760" mass="89722">MQLLHKLKQLQIRKQKQMIQKNFKNLKQQENQKLKKVYKLQDLLENLFFLKKVITHLWVRDKMGKIKFLSNQKNNKSIKEYYLILYKEKYGSDLPVNFVKNAHNIQGDQHERLKDIYQLKENLIMKFYHQQHNYMMMICKKNKQKELEKLMKKLKKKKHQKVHLQMKSYLGMIDKQMLYIKQFNIIFIIMSSNINKNMNKNKGVSKDVQTPQFLEKKAQNLPQQNLNTKIKQPDLNRKLLAMPIDAKYKAVLGPDTDSLVTYLKHKKKKQKAIQKLKDSGRIQILKEPKQQIDKQLPEGIYETDEGKLKDVNGKIITLDQQKYLKINQERQKREQVDKMLKIQNNLKDALNDKGRFLDKNFTLQSSNARIQKRKLLAFNFIENNNKNQEQIQQGSIQIETQGDEKVAEKETQNLTSTTNQTNFKRVCVKMKHHDPIPNIEWWDMPLFPEYQANYIPINIDSEQEHKQPATAHTQEEIQRNITFLQQLQYTDTTILLEKITKLLEHPKPFIISELVQNREKAALPSFLTKKERKKRLRKIRMDIQKEKQDKIRLGLQKPSPPRITLQNMMAILGAEAQIDPSKAEQEVRRQIQARLDKHIKQNKERELTKEQRGDKLKQKWQKDASQEIRVAVFRIDDDLSSNNLESKKLKFKVDMNAQQVSLQGVCLIANQNGQSVVPSIVVAEGGPKGIKFYKKLLLNRIKWKSDDQKQGCTLVWEGVAKQHAFNKWRTIEIKSEAEGKRILAEKGVEQFWDLAMNNQN</sequence>
<dbReference type="PANTHER" id="PTHR14212:SF0">
    <property type="entry name" value="U4_U6 SMALL NUCLEAR RIBONUCLEOPROTEIN PRP3"/>
    <property type="match status" value="1"/>
</dbReference>
<dbReference type="CDD" id="cd24162">
    <property type="entry name" value="Prp3_C"/>
    <property type="match status" value="1"/>
</dbReference>
<dbReference type="InterPro" id="IPR027104">
    <property type="entry name" value="Prp3"/>
</dbReference>
<dbReference type="GO" id="GO:0046540">
    <property type="term" value="C:U4/U6 x U5 tri-snRNP complex"/>
    <property type="evidence" value="ECO:0007669"/>
    <property type="project" value="InterPro"/>
</dbReference>
<protein>
    <submittedName>
        <fullName evidence="8">Uncharacterized protein</fullName>
    </submittedName>
</protein>
<evidence type="ECO:0000256" key="3">
    <source>
        <dbReference type="ARBA" id="ARBA00023187"/>
    </source>
</evidence>
<comment type="subcellular location">
    <subcellularLocation>
        <location evidence="1">Nucleus</location>
    </subcellularLocation>
</comment>
<evidence type="ECO:0000259" key="6">
    <source>
        <dbReference type="Pfam" id="PF06544"/>
    </source>
</evidence>
<evidence type="ECO:0000256" key="2">
    <source>
        <dbReference type="ARBA" id="ARBA00022664"/>
    </source>
</evidence>
<dbReference type="OrthoDB" id="10264544at2759"/>
<proteinExistence type="predicted"/>
<keyword evidence="2" id="KW-0507">mRNA processing</keyword>
<dbReference type="Pfam" id="PF08572">
    <property type="entry name" value="PRP3"/>
    <property type="match status" value="1"/>
</dbReference>
<keyword evidence="3" id="KW-0508">mRNA splicing</keyword>
<dbReference type="InterPro" id="IPR013881">
    <property type="entry name" value="Pre-mRNA_splic_Prp3_dom"/>
</dbReference>
<feature type="domain" description="Pre-mRNA-splicing factor 3" evidence="7">
    <location>
        <begin position="356"/>
        <end position="608"/>
    </location>
</feature>
<keyword evidence="4" id="KW-0539">Nucleus</keyword>
<dbReference type="Proteomes" id="UP000692954">
    <property type="component" value="Unassembled WGS sequence"/>
</dbReference>
<evidence type="ECO:0000313" key="8">
    <source>
        <dbReference type="EMBL" id="CAD8046289.1"/>
    </source>
</evidence>